<accession>A0A8S1ZX59</accession>
<evidence type="ECO:0000256" key="3">
    <source>
        <dbReference type="PROSITE-ProRule" id="PRU00708"/>
    </source>
</evidence>
<proteinExistence type="inferred from homology"/>
<evidence type="ECO:0000313" key="5">
    <source>
        <dbReference type="Proteomes" id="UP000682877"/>
    </source>
</evidence>
<name>A0A8S1ZX59_ARAAE</name>
<feature type="repeat" description="PPR" evidence="3">
    <location>
        <begin position="352"/>
        <end position="386"/>
    </location>
</feature>
<reference evidence="4" key="1">
    <citation type="submission" date="2021-01" db="EMBL/GenBank/DDBJ databases">
        <authorList>
            <person name="Bezrukov I."/>
        </authorList>
    </citation>
    <scope>NUCLEOTIDE SEQUENCE</scope>
</reference>
<protein>
    <recommendedName>
        <fullName evidence="6">Pentatricopeptide repeat-containing protein</fullName>
    </recommendedName>
</protein>
<dbReference type="InterPro" id="IPR050667">
    <property type="entry name" value="PPR-containing_protein"/>
</dbReference>
<evidence type="ECO:0000256" key="2">
    <source>
        <dbReference type="ARBA" id="ARBA00022737"/>
    </source>
</evidence>
<dbReference type="EMBL" id="LR999453">
    <property type="protein sequence ID" value="CAE5967553.1"/>
    <property type="molecule type" value="Genomic_DNA"/>
</dbReference>
<dbReference type="Proteomes" id="UP000682877">
    <property type="component" value="Chromosome 3"/>
</dbReference>
<feature type="repeat" description="PPR" evidence="3">
    <location>
        <begin position="597"/>
        <end position="631"/>
    </location>
</feature>
<dbReference type="Pfam" id="PF01535">
    <property type="entry name" value="PPR"/>
    <property type="match status" value="1"/>
</dbReference>
<feature type="repeat" description="PPR" evidence="3">
    <location>
        <begin position="562"/>
        <end position="596"/>
    </location>
</feature>
<organism evidence="4 5">
    <name type="scientific">Arabidopsis arenosa</name>
    <name type="common">Sand rock-cress</name>
    <name type="synonym">Cardaminopsis arenosa</name>
    <dbReference type="NCBI Taxonomy" id="38785"/>
    <lineage>
        <taxon>Eukaryota</taxon>
        <taxon>Viridiplantae</taxon>
        <taxon>Streptophyta</taxon>
        <taxon>Embryophyta</taxon>
        <taxon>Tracheophyta</taxon>
        <taxon>Spermatophyta</taxon>
        <taxon>Magnoliopsida</taxon>
        <taxon>eudicotyledons</taxon>
        <taxon>Gunneridae</taxon>
        <taxon>Pentapetalae</taxon>
        <taxon>rosids</taxon>
        <taxon>malvids</taxon>
        <taxon>Brassicales</taxon>
        <taxon>Brassicaceae</taxon>
        <taxon>Camelineae</taxon>
        <taxon>Arabidopsis</taxon>
    </lineage>
</organism>
<sequence>MRGFASSASRVATAAAAAAKPAKSLNPKLSKTLNSSGKSTNPLNQRYISQVIERKDWFLILNQEFTTHRIGLNTRFVISVLQNQDNPLHSLRFYLWVSNFDPVYAKDQSLKSVLGNALFRKGPLLLSMELLKEIRDSGYRITDELMCVLIGSWGRLGLAKYCNDVFAQISFLGMKPSTRLYNAVIDALVKSNSLDLAYLKFQQMRSDDCKPDRFTYNILIHGVCKKGVVDEAIRLVKQMEREGNRPNVFTYTILIDGFLIAGRIEDALKQLELMRARKLNPNEATIRTLVHGIFRCLSPCEAFEVFLGFMEKNSILQRVAYDTVLYCLSNNLMAKETALFLRKTGERGYIPDSSTFNAAMNCLLKGHDLVETCGIFDGFVSRGVKPGFTGYLVLVQALLNAQRFSEGDRYLKQMGVDGLLSSVYTYNAVIDCLCKARRTEHAAMFLTEMHDRGISPNLITFNTFLSGYSAGGDVKKVHGVLEKLLENGCKPDVITFSLIINCLCRAKEIKDAVDCFSEMLEWGIEPNEITYNILIRSSCSTGDTGRSVKLFAKMKENGLSPDLYAYNAIIQSFCKMKKVKKAEELLKTMLRIGLKPDNFTYSTLIKALSESGRESEAREMFSSMERHGCVPDSYTKRLVEELDLRHSGLSRETVSAS</sequence>
<dbReference type="AlphaFoldDB" id="A0A8S1ZX59"/>
<feature type="repeat" description="PPR" evidence="3">
    <location>
        <begin position="492"/>
        <end position="526"/>
    </location>
</feature>
<feature type="repeat" description="PPR" evidence="3">
    <location>
        <begin position="527"/>
        <end position="561"/>
    </location>
</feature>
<dbReference type="PROSITE" id="PS51375">
    <property type="entry name" value="PPR"/>
    <property type="match status" value="10"/>
</dbReference>
<gene>
    <name evidence="4" type="ORF">AARE701A_LOCUS7397</name>
</gene>
<dbReference type="InterPro" id="IPR011990">
    <property type="entry name" value="TPR-like_helical_dom_sf"/>
</dbReference>
<dbReference type="PANTHER" id="PTHR47939">
    <property type="entry name" value="MEMBRANE-ASSOCIATED SALT-INDUCIBLE PROTEIN-LIKE"/>
    <property type="match status" value="1"/>
</dbReference>
<feature type="repeat" description="PPR" evidence="3">
    <location>
        <begin position="247"/>
        <end position="281"/>
    </location>
</feature>
<feature type="repeat" description="PPR" evidence="3">
    <location>
        <begin position="457"/>
        <end position="491"/>
    </location>
</feature>
<dbReference type="NCBIfam" id="TIGR00756">
    <property type="entry name" value="PPR"/>
    <property type="match status" value="9"/>
</dbReference>
<keyword evidence="2" id="KW-0677">Repeat</keyword>
<evidence type="ECO:0008006" key="6">
    <source>
        <dbReference type="Google" id="ProtNLM"/>
    </source>
</evidence>
<dbReference type="InterPro" id="IPR002885">
    <property type="entry name" value="PPR_rpt"/>
</dbReference>
<dbReference type="Gene3D" id="1.25.40.10">
    <property type="entry name" value="Tetratricopeptide repeat domain"/>
    <property type="match status" value="5"/>
</dbReference>
<feature type="repeat" description="PPR" evidence="3">
    <location>
        <begin position="212"/>
        <end position="246"/>
    </location>
</feature>
<feature type="repeat" description="PPR" evidence="3">
    <location>
        <begin position="422"/>
        <end position="456"/>
    </location>
</feature>
<feature type="repeat" description="PPR" evidence="3">
    <location>
        <begin position="177"/>
        <end position="211"/>
    </location>
</feature>
<comment type="similarity">
    <text evidence="1">Belongs to the PPR family. P subfamily.</text>
</comment>
<dbReference type="PANTHER" id="PTHR47939:SF13">
    <property type="entry name" value="OS03G0201400 PROTEIN"/>
    <property type="match status" value="1"/>
</dbReference>
<keyword evidence="5" id="KW-1185">Reference proteome</keyword>
<evidence type="ECO:0000256" key="1">
    <source>
        <dbReference type="ARBA" id="ARBA00007626"/>
    </source>
</evidence>
<dbReference type="Pfam" id="PF13041">
    <property type="entry name" value="PPR_2"/>
    <property type="match status" value="4"/>
</dbReference>
<evidence type="ECO:0000313" key="4">
    <source>
        <dbReference type="EMBL" id="CAE5967553.1"/>
    </source>
</evidence>